<dbReference type="SMART" id="SM00220">
    <property type="entry name" value="S_TKc"/>
    <property type="match status" value="1"/>
</dbReference>
<comment type="catalytic activity">
    <reaction evidence="10">
        <text>L-threonyl-[protein] + ATP = O-phospho-L-threonyl-[protein] + ADP + H(+)</text>
        <dbReference type="Rhea" id="RHEA:46608"/>
        <dbReference type="Rhea" id="RHEA-COMP:11060"/>
        <dbReference type="Rhea" id="RHEA-COMP:11605"/>
        <dbReference type="ChEBI" id="CHEBI:15378"/>
        <dbReference type="ChEBI" id="CHEBI:30013"/>
        <dbReference type="ChEBI" id="CHEBI:30616"/>
        <dbReference type="ChEBI" id="CHEBI:61977"/>
        <dbReference type="ChEBI" id="CHEBI:456216"/>
        <dbReference type="EC" id="2.7.11.17"/>
    </reaction>
</comment>
<keyword evidence="5" id="KW-0808">Transferase</keyword>
<keyword evidence="9" id="KW-0112">Calmodulin-binding</keyword>
<comment type="catalytic activity">
    <reaction evidence="11">
        <text>L-seryl-[protein] + ATP = O-phospho-L-seryl-[protein] + ADP + H(+)</text>
        <dbReference type="Rhea" id="RHEA:17989"/>
        <dbReference type="Rhea" id="RHEA-COMP:9863"/>
        <dbReference type="Rhea" id="RHEA-COMP:11604"/>
        <dbReference type="ChEBI" id="CHEBI:15378"/>
        <dbReference type="ChEBI" id="CHEBI:29999"/>
        <dbReference type="ChEBI" id="CHEBI:30616"/>
        <dbReference type="ChEBI" id="CHEBI:83421"/>
        <dbReference type="ChEBI" id="CHEBI:456216"/>
        <dbReference type="EC" id="2.7.11.17"/>
    </reaction>
</comment>
<dbReference type="PROSITE" id="PS00108">
    <property type="entry name" value="PROTEIN_KINASE_ST"/>
    <property type="match status" value="1"/>
</dbReference>
<feature type="domain" description="Protein kinase" evidence="14">
    <location>
        <begin position="367"/>
        <end position="643"/>
    </location>
</feature>
<evidence type="ECO:0000256" key="2">
    <source>
        <dbReference type="ARBA" id="ARBA00012434"/>
    </source>
</evidence>
<dbReference type="InterPro" id="IPR011009">
    <property type="entry name" value="Kinase-like_dom_sf"/>
</dbReference>
<dbReference type="InterPro" id="IPR008271">
    <property type="entry name" value="Ser/Thr_kinase_AS"/>
</dbReference>
<evidence type="ECO:0000313" key="16">
    <source>
        <dbReference type="Proteomes" id="UP001208570"/>
    </source>
</evidence>
<proteinExistence type="predicted"/>
<evidence type="ECO:0000256" key="9">
    <source>
        <dbReference type="ARBA" id="ARBA00022860"/>
    </source>
</evidence>
<evidence type="ECO:0000256" key="10">
    <source>
        <dbReference type="ARBA" id="ARBA00047307"/>
    </source>
</evidence>
<feature type="region of interest" description="Disordered" evidence="13">
    <location>
        <begin position="184"/>
        <end position="305"/>
    </location>
</feature>
<dbReference type="EMBL" id="JAODUP010000053">
    <property type="protein sequence ID" value="KAK2165220.1"/>
    <property type="molecule type" value="Genomic_DNA"/>
</dbReference>
<dbReference type="PROSITE" id="PS50011">
    <property type="entry name" value="PROTEIN_KINASE_DOM"/>
    <property type="match status" value="1"/>
</dbReference>
<dbReference type="PROSITE" id="PS00107">
    <property type="entry name" value="PROTEIN_KINASE_ATP"/>
    <property type="match status" value="1"/>
</dbReference>
<comment type="subcellular location">
    <subcellularLocation>
        <location evidence="1">Cytoplasm</location>
    </subcellularLocation>
</comment>
<dbReference type="GO" id="GO:0005524">
    <property type="term" value="F:ATP binding"/>
    <property type="evidence" value="ECO:0007669"/>
    <property type="project" value="UniProtKB-UniRule"/>
</dbReference>
<feature type="binding site" evidence="12">
    <location>
        <position position="406"/>
    </location>
    <ligand>
        <name>ATP</name>
        <dbReference type="ChEBI" id="CHEBI:30616"/>
    </ligand>
</feature>
<dbReference type="CDD" id="cd14118">
    <property type="entry name" value="STKc_CAMKK"/>
    <property type="match status" value="1"/>
</dbReference>
<evidence type="ECO:0000256" key="11">
    <source>
        <dbReference type="ARBA" id="ARBA00047430"/>
    </source>
</evidence>
<keyword evidence="4" id="KW-0723">Serine/threonine-protein kinase</keyword>
<dbReference type="Proteomes" id="UP001208570">
    <property type="component" value="Unassembled WGS sequence"/>
</dbReference>
<dbReference type="AlphaFoldDB" id="A0AAD9NCR7"/>
<evidence type="ECO:0000256" key="4">
    <source>
        <dbReference type="ARBA" id="ARBA00022527"/>
    </source>
</evidence>
<dbReference type="GO" id="GO:0005737">
    <property type="term" value="C:cytoplasm"/>
    <property type="evidence" value="ECO:0007669"/>
    <property type="project" value="UniProtKB-SubCell"/>
</dbReference>
<accession>A0AAD9NCR7</accession>
<evidence type="ECO:0000259" key="14">
    <source>
        <dbReference type="PROSITE" id="PS50011"/>
    </source>
</evidence>
<sequence>MSRNKMVPKDLDSPEMELNGLCGCLCSSWNYLFLHSKHDTGTPFNIQCTHHRVRTTTDHQSRGVEGTSKFRRNISEGATPNRAKHVAIEKQCTIDSRSSQDEDDIALRINSDASDVSRDASNCLSHSAVIQSSGEPVSSDPVKLAKPLGSQRLLSHDQSHNHNNQVSHPRGLPQELNSRLVLEDSDSGLSGSSHISNKADHDLRKESLSKSADCVRGDKKRRPSVVLVDSSGNSQVLSAPSDGNSTEDQPDESGATVHGSSVEGVPESDISGMSPASPSAELSHFSVDSCTNRLRPRTKHAPKIMYSHSEDKLMTSSECIRPICPSLPYSPYASPSSSPRLQRQPTKETRRLSFTESEDGWTQLNQYKLKDEIGKGSYGIVKMAYSEEDDSNYAMKIISKKRLVKKAGFFRKPPPRMAKDIKKNHPLDQVYREIAILKKLDHPNVIKLVEVLDDPDQDNLYMVFELLDRGPVMEVGSDPPLSEDLAWSYFRDVVLGIEYLHFQKIIHRDIKPSNLLLGDDGHVKIADFGVSNEFKGDDILLSNTAGTPAFLPPESLKDEKSAFGGKAVDIWAMGITLYCFLFGECPFKDEYIMGLHKKILTEPVMFPDKPMISDSVNDLIDKMLIKEPKDRITSRGIKDHLWVTREGRYPLPSEKDNCQLLITITEDEVNDSVKVIPKIETLILVKSILKNRSFKNPFVAIRERVSREEFQQFGRSYSAPESYDVLAKRKVSLSENPLPKVVEQ</sequence>
<dbReference type="EC" id="2.7.11.17" evidence="2"/>
<keyword evidence="3" id="KW-0963">Cytoplasm</keyword>
<evidence type="ECO:0000256" key="8">
    <source>
        <dbReference type="ARBA" id="ARBA00022840"/>
    </source>
</evidence>
<keyword evidence="6 12" id="KW-0547">Nucleotide-binding</keyword>
<evidence type="ECO:0000256" key="7">
    <source>
        <dbReference type="ARBA" id="ARBA00022777"/>
    </source>
</evidence>
<dbReference type="SUPFAM" id="SSF56112">
    <property type="entry name" value="Protein kinase-like (PK-like)"/>
    <property type="match status" value="1"/>
</dbReference>
<dbReference type="Pfam" id="PF00069">
    <property type="entry name" value="Pkinase"/>
    <property type="match status" value="1"/>
</dbReference>
<evidence type="ECO:0000313" key="15">
    <source>
        <dbReference type="EMBL" id="KAK2165220.1"/>
    </source>
</evidence>
<dbReference type="FunFam" id="3.30.200.20:FF:000429">
    <property type="entry name" value="Calcium/calmodulin-dependent protein kinase kinase"/>
    <property type="match status" value="1"/>
</dbReference>
<keyword evidence="8 12" id="KW-0067">ATP-binding</keyword>
<dbReference type="PANTHER" id="PTHR24346">
    <property type="entry name" value="MAP/MICROTUBULE AFFINITY-REGULATING KINASE"/>
    <property type="match status" value="1"/>
</dbReference>
<dbReference type="FunFam" id="1.10.510.10:FF:000571">
    <property type="entry name" value="Maternal embryonic leucine zipper kinase"/>
    <property type="match status" value="1"/>
</dbReference>
<evidence type="ECO:0000256" key="1">
    <source>
        <dbReference type="ARBA" id="ARBA00004496"/>
    </source>
</evidence>
<dbReference type="Gene3D" id="1.10.510.10">
    <property type="entry name" value="Transferase(Phosphotransferase) domain 1"/>
    <property type="match status" value="1"/>
</dbReference>
<name>A0AAD9NCR7_9ANNE</name>
<dbReference type="GO" id="GO:0005634">
    <property type="term" value="C:nucleus"/>
    <property type="evidence" value="ECO:0007669"/>
    <property type="project" value="UniProtKB-ARBA"/>
</dbReference>
<feature type="compositionally biased region" description="Basic and acidic residues" evidence="13">
    <location>
        <begin position="197"/>
        <end position="217"/>
    </location>
</feature>
<gene>
    <name evidence="15" type="ORF">LSH36_53g05026</name>
</gene>
<feature type="compositionally biased region" description="Polar residues" evidence="13">
    <location>
        <begin position="230"/>
        <end position="247"/>
    </location>
</feature>
<evidence type="ECO:0000256" key="13">
    <source>
        <dbReference type="SAM" id="MobiDB-lite"/>
    </source>
</evidence>
<evidence type="ECO:0000256" key="12">
    <source>
        <dbReference type="PROSITE-ProRule" id="PRU10141"/>
    </source>
</evidence>
<dbReference type="GO" id="GO:0004683">
    <property type="term" value="F:calcium/calmodulin-dependent protein kinase activity"/>
    <property type="evidence" value="ECO:0007669"/>
    <property type="project" value="UniProtKB-EC"/>
</dbReference>
<reference evidence="15" key="1">
    <citation type="journal article" date="2023" name="Mol. Biol. Evol.">
        <title>Third-Generation Sequencing Reveals the Adaptive Role of the Epigenome in Three Deep-Sea Polychaetes.</title>
        <authorList>
            <person name="Perez M."/>
            <person name="Aroh O."/>
            <person name="Sun Y."/>
            <person name="Lan Y."/>
            <person name="Juniper S.K."/>
            <person name="Young C.R."/>
            <person name="Angers B."/>
            <person name="Qian P.Y."/>
        </authorList>
    </citation>
    <scope>NUCLEOTIDE SEQUENCE</scope>
    <source>
        <strain evidence="15">P08H-3</strain>
    </source>
</reference>
<feature type="compositionally biased region" description="Low complexity" evidence="13">
    <location>
        <begin position="330"/>
        <end position="339"/>
    </location>
</feature>
<evidence type="ECO:0000256" key="6">
    <source>
        <dbReference type="ARBA" id="ARBA00022741"/>
    </source>
</evidence>
<dbReference type="PANTHER" id="PTHR24346:SF77">
    <property type="entry name" value="SERINE THREONINE PROTEIN KINASE"/>
    <property type="match status" value="1"/>
</dbReference>
<comment type="caution">
    <text evidence="15">The sequence shown here is derived from an EMBL/GenBank/DDBJ whole genome shotgun (WGS) entry which is preliminary data.</text>
</comment>
<organism evidence="15 16">
    <name type="scientific">Paralvinella palmiformis</name>
    <dbReference type="NCBI Taxonomy" id="53620"/>
    <lineage>
        <taxon>Eukaryota</taxon>
        <taxon>Metazoa</taxon>
        <taxon>Spiralia</taxon>
        <taxon>Lophotrochozoa</taxon>
        <taxon>Annelida</taxon>
        <taxon>Polychaeta</taxon>
        <taxon>Sedentaria</taxon>
        <taxon>Canalipalpata</taxon>
        <taxon>Terebellida</taxon>
        <taxon>Terebelliformia</taxon>
        <taxon>Alvinellidae</taxon>
        <taxon>Paralvinella</taxon>
    </lineage>
</organism>
<keyword evidence="7" id="KW-0418">Kinase</keyword>
<dbReference type="InterPro" id="IPR017441">
    <property type="entry name" value="Protein_kinase_ATP_BS"/>
</dbReference>
<dbReference type="GO" id="GO:0005516">
    <property type="term" value="F:calmodulin binding"/>
    <property type="evidence" value="ECO:0007669"/>
    <property type="project" value="UniProtKB-KW"/>
</dbReference>
<protein>
    <recommendedName>
        <fullName evidence="2">calcium/calmodulin-dependent protein kinase</fullName>
        <ecNumber evidence="2">2.7.11.17</ecNumber>
    </recommendedName>
</protein>
<feature type="region of interest" description="Disordered" evidence="13">
    <location>
        <begin position="330"/>
        <end position="355"/>
    </location>
</feature>
<evidence type="ECO:0000256" key="3">
    <source>
        <dbReference type="ARBA" id="ARBA00022490"/>
    </source>
</evidence>
<dbReference type="Gene3D" id="3.30.200.20">
    <property type="entry name" value="Phosphorylase Kinase, domain 1"/>
    <property type="match status" value="1"/>
</dbReference>
<dbReference type="GO" id="GO:0035556">
    <property type="term" value="P:intracellular signal transduction"/>
    <property type="evidence" value="ECO:0007669"/>
    <property type="project" value="TreeGrafter"/>
</dbReference>
<keyword evidence="16" id="KW-1185">Reference proteome</keyword>
<evidence type="ECO:0000256" key="5">
    <source>
        <dbReference type="ARBA" id="ARBA00022679"/>
    </source>
</evidence>
<dbReference type="InterPro" id="IPR000719">
    <property type="entry name" value="Prot_kinase_dom"/>
</dbReference>